<feature type="compositionally biased region" description="Basic and acidic residues" evidence="1">
    <location>
        <begin position="139"/>
        <end position="156"/>
    </location>
</feature>
<accession>A0A3D8SIE0</accession>
<name>A0A3D8SIE0_9EURO</name>
<dbReference type="AlphaFoldDB" id="A0A3D8SIE0"/>
<proteinExistence type="predicted"/>
<comment type="caution">
    <text evidence="2">The sequence shown here is derived from an EMBL/GenBank/DDBJ whole genome shotgun (WGS) entry which is preliminary data.</text>
</comment>
<evidence type="ECO:0000313" key="3">
    <source>
        <dbReference type="Proteomes" id="UP000256690"/>
    </source>
</evidence>
<feature type="compositionally biased region" description="Acidic residues" evidence="1">
    <location>
        <begin position="157"/>
        <end position="168"/>
    </location>
</feature>
<dbReference type="GeneID" id="38113065"/>
<feature type="region of interest" description="Disordered" evidence="1">
    <location>
        <begin position="99"/>
        <end position="120"/>
    </location>
</feature>
<reference evidence="2 3" key="1">
    <citation type="journal article" date="2018" name="IMA Fungus">
        <title>IMA Genome-F 9: Draft genome sequence of Annulohypoxylon stygium, Aspergillus mulundensis, Berkeleyomyces basicola (syn. Thielaviopsis basicola), Ceratocystis smalleyi, two Cercospora beticola strains, Coleophoma cylindrospora, Fusarium fracticaudum, Phialophora cf. hyalina, and Morchella septimelata.</title>
        <authorList>
            <person name="Wingfield B.D."/>
            <person name="Bills G.F."/>
            <person name="Dong Y."/>
            <person name="Huang W."/>
            <person name="Nel W.J."/>
            <person name="Swalarsk-Parry B.S."/>
            <person name="Vaghefi N."/>
            <person name="Wilken P.M."/>
            <person name="An Z."/>
            <person name="de Beer Z.W."/>
            <person name="De Vos L."/>
            <person name="Chen L."/>
            <person name="Duong T.A."/>
            <person name="Gao Y."/>
            <person name="Hammerbacher A."/>
            <person name="Kikkert J.R."/>
            <person name="Li Y."/>
            <person name="Li H."/>
            <person name="Li K."/>
            <person name="Li Q."/>
            <person name="Liu X."/>
            <person name="Ma X."/>
            <person name="Naidoo K."/>
            <person name="Pethybridge S.J."/>
            <person name="Sun J."/>
            <person name="Steenkamp E.T."/>
            <person name="van der Nest M.A."/>
            <person name="van Wyk S."/>
            <person name="Wingfield M.J."/>
            <person name="Xiong C."/>
            <person name="Yue Q."/>
            <person name="Zhang X."/>
        </authorList>
    </citation>
    <scope>NUCLEOTIDE SEQUENCE [LARGE SCALE GENOMIC DNA]</scope>
    <source>
        <strain evidence="2 3">DSM 5745</strain>
    </source>
</reference>
<keyword evidence="3" id="KW-1185">Reference proteome</keyword>
<feature type="compositionally biased region" description="Basic and acidic residues" evidence="1">
    <location>
        <begin position="110"/>
        <end position="120"/>
    </location>
</feature>
<protein>
    <submittedName>
        <fullName evidence="2">Uncharacterized protein</fullName>
    </submittedName>
</protein>
<evidence type="ECO:0000313" key="2">
    <source>
        <dbReference type="EMBL" id="RDW86053.1"/>
    </source>
</evidence>
<feature type="region of interest" description="Disordered" evidence="1">
    <location>
        <begin position="34"/>
        <end position="78"/>
    </location>
</feature>
<feature type="compositionally biased region" description="Acidic residues" evidence="1">
    <location>
        <begin position="34"/>
        <end position="61"/>
    </location>
</feature>
<sequence length="215" mass="24456">MRFTGNHIDGRKMRELMAEEPAFAYADEYADDYEEDYVDDYADNESDGDADSDCDDADTAYDSESAYQVDQNGAGYEDEDEYLGRASLPLGLAARLNHAPRRAARPNPDGYRHVQWPERRSPSPGVYRVFACSRAQPQETERFDVADSSHAPRDSQDEAVESASEADSDATGTWIKGYESQRRGRRRMEKARALKHQPRDCDADHWSECDECRSY</sequence>
<dbReference type="Proteomes" id="UP000256690">
    <property type="component" value="Unassembled WGS sequence"/>
</dbReference>
<feature type="region of interest" description="Disordered" evidence="1">
    <location>
        <begin position="138"/>
        <end position="205"/>
    </location>
</feature>
<feature type="compositionally biased region" description="Basic residues" evidence="1">
    <location>
        <begin position="183"/>
        <end position="196"/>
    </location>
</feature>
<evidence type="ECO:0000256" key="1">
    <source>
        <dbReference type="SAM" id="MobiDB-lite"/>
    </source>
</evidence>
<gene>
    <name evidence="2" type="ORF">DSM5745_02695</name>
</gene>
<dbReference type="RefSeq" id="XP_026605577.1">
    <property type="nucleotide sequence ID" value="XM_026744711.1"/>
</dbReference>
<organism evidence="2 3">
    <name type="scientific">Aspergillus mulundensis</name>
    <dbReference type="NCBI Taxonomy" id="1810919"/>
    <lineage>
        <taxon>Eukaryota</taxon>
        <taxon>Fungi</taxon>
        <taxon>Dikarya</taxon>
        <taxon>Ascomycota</taxon>
        <taxon>Pezizomycotina</taxon>
        <taxon>Eurotiomycetes</taxon>
        <taxon>Eurotiomycetidae</taxon>
        <taxon>Eurotiales</taxon>
        <taxon>Aspergillaceae</taxon>
        <taxon>Aspergillus</taxon>
        <taxon>Aspergillus subgen. Nidulantes</taxon>
    </lineage>
</organism>
<dbReference type="EMBL" id="PVWQ01000003">
    <property type="protein sequence ID" value="RDW86053.1"/>
    <property type="molecule type" value="Genomic_DNA"/>
</dbReference>